<feature type="compositionally biased region" description="Polar residues" evidence="1">
    <location>
        <begin position="1"/>
        <end position="12"/>
    </location>
</feature>
<gene>
    <name evidence="2" type="ORF">COCCADRAFT_109462</name>
</gene>
<evidence type="ECO:0000313" key="2">
    <source>
        <dbReference type="EMBL" id="EUC28326.1"/>
    </source>
</evidence>
<dbReference type="EMBL" id="KI964823">
    <property type="protein sequence ID" value="EUC28326.1"/>
    <property type="molecule type" value="Genomic_DNA"/>
</dbReference>
<dbReference type="RefSeq" id="XP_007717368.1">
    <property type="nucleotide sequence ID" value="XM_007719178.1"/>
</dbReference>
<reference evidence="2 3" key="1">
    <citation type="journal article" date="2013" name="PLoS Genet.">
        <title>Comparative genome structure, secondary metabolite, and effector coding capacity across Cochliobolus pathogens.</title>
        <authorList>
            <person name="Condon B.J."/>
            <person name="Leng Y."/>
            <person name="Wu D."/>
            <person name="Bushley K.E."/>
            <person name="Ohm R.A."/>
            <person name="Otillar R."/>
            <person name="Martin J."/>
            <person name="Schackwitz W."/>
            <person name="Grimwood J."/>
            <person name="MohdZainudin N."/>
            <person name="Xue C."/>
            <person name="Wang R."/>
            <person name="Manning V.A."/>
            <person name="Dhillon B."/>
            <person name="Tu Z.J."/>
            <person name="Steffenson B.J."/>
            <person name="Salamov A."/>
            <person name="Sun H."/>
            <person name="Lowry S."/>
            <person name="LaButti K."/>
            <person name="Han J."/>
            <person name="Copeland A."/>
            <person name="Lindquist E."/>
            <person name="Barry K."/>
            <person name="Schmutz J."/>
            <person name="Baker S.E."/>
            <person name="Ciuffetti L.M."/>
            <person name="Grigoriev I.V."/>
            <person name="Zhong S."/>
            <person name="Turgeon B.G."/>
        </authorList>
    </citation>
    <scope>NUCLEOTIDE SEQUENCE [LARGE SCALE GENOMIC DNA]</scope>
    <source>
        <strain evidence="2 3">26-R-13</strain>
    </source>
</reference>
<dbReference type="AlphaFoldDB" id="W6YB13"/>
<accession>W6YB13</accession>
<evidence type="ECO:0000256" key="1">
    <source>
        <dbReference type="SAM" id="MobiDB-lite"/>
    </source>
</evidence>
<dbReference type="Proteomes" id="UP000053841">
    <property type="component" value="Unassembled WGS sequence"/>
</dbReference>
<feature type="non-terminal residue" evidence="2">
    <location>
        <position position="1"/>
    </location>
</feature>
<name>W6YB13_COCC2</name>
<proteinExistence type="predicted"/>
<keyword evidence="3" id="KW-1185">Reference proteome</keyword>
<dbReference type="GeneID" id="19143902"/>
<sequence length="75" mass="8573">SRHVPSTPTTHKQQAHHPTTEPVSRWSIYDNVLGHERLRQHYTHADTDAADALCFNGREEAVYPNHHGVTLYLFG</sequence>
<dbReference type="HOGENOM" id="CLU_2677674_0_0_1"/>
<evidence type="ECO:0000313" key="3">
    <source>
        <dbReference type="Proteomes" id="UP000053841"/>
    </source>
</evidence>
<protein>
    <submittedName>
        <fullName evidence="2">Uncharacterized protein</fullName>
    </submittedName>
</protein>
<dbReference type="KEGG" id="bze:COCCADRAFT_109462"/>
<organism evidence="2 3">
    <name type="scientific">Cochliobolus carbonum (strain 26-R-13)</name>
    <name type="common">Maize leaf spot fungus</name>
    <name type="synonym">Bipolaris zeicola</name>
    <dbReference type="NCBI Taxonomy" id="930089"/>
    <lineage>
        <taxon>Eukaryota</taxon>
        <taxon>Fungi</taxon>
        <taxon>Dikarya</taxon>
        <taxon>Ascomycota</taxon>
        <taxon>Pezizomycotina</taxon>
        <taxon>Dothideomycetes</taxon>
        <taxon>Pleosporomycetidae</taxon>
        <taxon>Pleosporales</taxon>
        <taxon>Pleosporineae</taxon>
        <taxon>Pleosporaceae</taxon>
        <taxon>Bipolaris</taxon>
    </lineage>
</organism>
<feature type="region of interest" description="Disordered" evidence="1">
    <location>
        <begin position="1"/>
        <end position="23"/>
    </location>
</feature>